<dbReference type="SUPFAM" id="SSF141571">
    <property type="entry name" value="Pentapeptide repeat-like"/>
    <property type="match status" value="1"/>
</dbReference>
<evidence type="ECO:0000259" key="3">
    <source>
        <dbReference type="Pfam" id="PF23894"/>
    </source>
</evidence>
<dbReference type="InterPro" id="IPR055415">
    <property type="entry name" value="LD_SV2"/>
</dbReference>
<keyword evidence="2" id="KW-1133">Transmembrane helix</keyword>
<organism evidence="4 5">
    <name type="scientific">Candidatus Fokinia crypta</name>
    <dbReference type="NCBI Taxonomy" id="1920990"/>
    <lineage>
        <taxon>Bacteria</taxon>
        <taxon>Pseudomonadati</taxon>
        <taxon>Pseudomonadota</taxon>
        <taxon>Alphaproteobacteria</taxon>
        <taxon>Rickettsiales</taxon>
        <taxon>Candidatus Midichloriaceae</taxon>
        <taxon>Candidatus Fokinia</taxon>
    </lineage>
</organism>
<accession>A0ABZ0UV34</accession>
<feature type="region of interest" description="Disordered" evidence="1">
    <location>
        <begin position="791"/>
        <end position="812"/>
    </location>
</feature>
<evidence type="ECO:0000256" key="2">
    <source>
        <dbReference type="SAM" id="Phobius"/>
    </source>
</evidence>
<dbReference type="Pfam" id="PF23894">
    <property type="entry name" value="LD_SV2"/>
    <property type="match status" value="1"/>
</dbReference>
<feature type="transmembrane region" description="Helical" evidence="2">
    <location>
        <begin position="742"/>
        <end position="772"/>
    </location>
</feature>
<feature type="domain" description="SV2A/B/C luminal" evidence="3">
    <location>
        <begin position="3"/>
        <end position="87"/>
    </location>
</feature>
<gene>
    <name evidence="4" type="ORF">Fokcrypt_00464</name>
</gene>
<evidence type="ECO:0000256" key="1">
    <source>
        <dbReference type="SAM" id="MobiDB-lite"/>
    </source>
</evidence>
<protein>
    <recommendedName>
        <fullName evidence="3">SV2A/B/C luminal domain-containing protein</fullName>
    </recommendedName>
</protein>
<evidence type="ECO:0000313" key="5">
    <source>
        <dbReference type="Proteomes" id="UP001325140"/>
    </source>
</evidence>
<keyword evidence="5" id="KW-1185">Reference proteome</keyword>
<name>A0ABZ0UV34_9RICK</name>
<dbReference type="EMBL" id="CP110343">
    <property type="protein sequence ID" value="WPX97940.1"/>
    <property type="molecule type" value="Genomic_DNA"/>
</dbReference>
<reference evidence="4" key="1">
    <citation type="submission" date="2022-10" db="EMBL/GenBank/DDBJ databases">
        <title>Host association and intracellularity evolved multiple times independently in the Rickettsiales.</title>
        <authorList>
            <person name="Castelli M."/>
            <person name="Nardi T."/>
            <person name="Gammuto L."/>
            <person name="Bellinzona G."/>
            <person name="Sabaneyeva E."/>
            <person name="Potekhin A."/>
            <person name="Serra V."/>
            <person name="Petroni G."/>
            <person name="Sassera D."/>
        </authorList>
    </citation>
    <scope>NUCLEOTIDE SEQUENCE [LARGE SCALE GENOMIC DNA]</scope>
    <source>
        <strain evidence="4">US_Bl 11III1</strain>
    </source>
</reference>
<feature type="compositionally biased region" description="Pro residues" evidence="1">
    <location>
        <begin position="802"/>
        <end position="812"/>
    </location>
</feature>
<proteinExistence type="predicted"/>
<keyword evidence="2" id="KW-0812">Transmembrane</keyword>
<dbReference type="Gene3D" id="2.160.20.80">
    <property type="entry name" value="E3 ubiquitin-protein ligase SopA"/>
    <property type="match status" value="1"/>
</dbReference>
<keyword evidence="2" id="KW-0472">Membrane</keyword>
<dbReference type="RefSeq" id="WP_323721919.1">
    <property type="nucleotide sequence ID" value="NZ_CP110343.1"/>
</dbReference>
<dbReference type="Proteomes" id="UP001325140">
    <property type="component" value="Chromosome"/>
</dbReference>
<sequence>MQKKDIKKSEMQILIENALKNGEKELDFEKFSKKQIQEVLLSDIDFSGCTIKNLNCAASIFENCKFNGTHFQNSSLTNCAFPDSDFSGAIIDSSRNTNNLFIINEKENFPPSLQIARNNITEKQDDKGFLGGLIGKVTDAAKAVTNLRVNIFTKNTKIPKEDLFSTTIFDAKQKSSPDWVFDNNLQKMHQETIKEKNANVANYLEELWTTMNSRNNKKPTIPNFAKIVEKDMSSEEMNVLSGAQKFMNSPNISDEVAEKVWQTMQKYNAAKTELVIAKNDIRETQLKYVEKEKLEIEPKTQYSIQNEIEIGKTYKNCVFINSKILNSAKEGNKETVFENCVFLDDTKITDKIGTMKFIGCKNTMDYEVKKCIEDNIAQKADDIVKLRNTTDSNGDIFLEPNEDGLYLSIEEQKMEAINSLTKEFFSKLPKEGGQLRFSDCSCNEIEFKDSKLPIKLNNVNAKDIKLSGSLMPNSSFTSIKADNFEVKDSKLQCGEFEKCRFNTLQVKDSNMQLIKIDDSNKIKNKIVINNTDMGMGIIAPTINKKATISLEDQDTIALKLDKRIKSAIKDKSVVVEYKDLEKRKKLVKFYDYGTKTSQTVETAATVATINEVFDKFNIGGLGKATALLTGLTVKAYQAKYQSKEIGEREKAIVVAAIADEVSNNIGKYMAKFALYCAVSSLAQESLGGNVNATGKLLAITAVSKEIVEKATESKMHDKLLEGKENPEKVFDSATRKIATKAVAATAVMIAAAAFTKITAITVGTVALATLTYNKIKNYKVRKFNIKQQNQSIAQSEGKGVINPPPSSPSLTR</sequence>
<evidence type="ECO:0000313" key="4">
    <source>
        <dbReference type="EMBL" id="WPX97940.1"/>
    </source>
</evidence>